<sequence>MGIEVSQTENGIFISQKKYAENILKKLNLLGCKSMSTPLIANEKMRKFDGAKKADAKKYRSLVGSFLYLTATRPDIMFAASLLSRYMQEPSQIHFRAAKRVLRYLQGTLHYGILFTAVEKSRLIGYTYSDWAGCLDDMKSSSAYVFSLGSGICSWVSKKQNVVAHSTAEAEYIAAAKTASQAVWLRRILEDIGEKQEEGTKLYCDNKSAIAIEKNPVSHDRTKHIAIKYHFIRESIEKGEVALEYCRTEEQLADILTKALPQRSFAI</sequence>
<dbReference type="SUPFAM" id="SSF56672">
    <property type="entry name" value="DNA/RNA polymerases"/>
    <property type="match status" value="1"/>
</dbReference>
<dbReference type="EMBL" id="AP019303">
    <property type="protein sequence ID" value="BBH07456.1"/>
    <property type="molecule type" value="Genomic_DNA"/>
</dbReference>
<name>A0A4Y1RUJ7_PRUDU</name>
<proteinExistence type="predicted"/>
<accession>A0A4Y1RUJ7</accession>
<protein>
    <submittedName>
        <fullName evidence="1">NAD(P)-binding Rossmann-fold superfamily protein</fullName>
    </submittedName>
</protein>
<dbReference type="InterPro" id="IPR043502">
    <property type="entry name" value="DNA/RNA_pol_sf"/>
</dbReference>
<gene>
    <name evidence="1" type="ORF">Prudu_019401</name>
</gene>
<dbReference type="AlphaFoldDB" id="A0A4Y1RUJ7"/>
<dbReference type="PANTHER" id="PTHR11439">
    <property type="entry name" value="GAG-POL-RELATED RETROTRANSPOSON"/>
    <property type="match status" value="1"/>
</dbReference>
<evidence type="ECO:0000313" key="1">
    <source>
        <dbReference type="EMBL" id="BBH07456.1"/>
    </source>
</evidence>
<organism evidence="1">
    <name type="scientific">Prunus dulcis</name>
    <name type="common">Almond</name>
    <name type="synonym">Amygdalus dulcis</name>
    <dbReference type="NCBI Taxonomy" id="3755"/>
    <lineage>
        <taxon>Eukaryota</taxon>
        <taxon>Viridiplantae</taxon>
        <taxon>Streptophyta</taxon>
        <taxon>Embryophyta</taxon>
        <taxon>Tracheophyta</taxon>
        <taxon>Spermatophyta</taxon>
        <taxon>Magnoliopsida</taxon>
        <taxon>eudicotyledons</taxon>
        <taxon>Gunneridae</taxon>
        <taxon>Pentapetalae</taxon>
        <taxon>rosids</taxon>
        <taxon>fabids</taxon>
        <taxon>Rosales</taxon>
        <taxon>Rosaceae</taxon>
        <taxon>Amygdaloideae</taxon>
        <taxon>Amygdaleae</taxon>
        <taxon>Prunus</taxon>
    </lineage>
</organism>
<dbReference type="CDD" id="cd09272">
    <property type="entry name" value="RNase_HI_RT_Ty1"/>
    <property type="match status" value="1"/>
</dbReference>
<dbReference type="PANTHER" id="PTHR11439:SF502">
    <property type="entry name" value="SECRETED RXLR EFFECTOR PROTEIN 161-LIKE"/>
    <property type="match status" value="1"/>
</dbReference>
<reference evidence="1" key="1">
    <citation type="journal article" date="2019" name="Science">
        <title>Mutation of a bHLH transcription factor allowed almond domestication.</title>
        <authorList>
            <person name="Sanchez-Perez R."/>
            <person name="Pavan S."/>
            <person name="Mazzeo R."/>
            <person name="Moldovan C."/>
            <person name="Aiese Cigliano R."/>
            <person name="Del Cueto J."/>
            <person name="Ricciardi F."/>
            <person name="Lotti C."/>
            <person name="Ricciardi L."/>
            <person name="Dicenta F."/>
            <person name="Lopez-Marques R.L."/>
            <person name="Lindberg Moller B."/>
        </authorList>
    </citation>
    <scope>NUCLEOTIDE SEQUENCE</scope>
</reference>